<dbReference type="AlphaFoldDB" id="A0A4Q7N2B8"/>
<dbReference type="EMBL" id="SGXA01000001">
    <property type="protein sequence ID" value="RZS74919.1"/>
    <property type="molecule type" value="Genomic_DNA"/>
</dbReference>
<keyword evidence="3" id="KW-1185">Reference proteome</keyword>
<evidence type="ECO:0000256" key="1">
    <source>
        <dbReference type="SAM" id="Phobius"/>
    </source>
</evidence>
<keyword evidence="1" id="KW-1133">Transmembrane helix</keyword>
<gene>
    <name evidence="2" type="ORF">EV199_0771</name>
</gene>
<organism evidence="2 3">
    <name type="scientific">Pseudobacter ginsenosidimutans</name>
    <dbReference type="NCBI Taxonomy" id="661488"/>
    <lineage>
        <taxon>Bacteria</taxon>
        <taxon>Pseudomonadati</taxon>
        <taxon>Bacteroidota</taxon>
        <taxon>Chitinophagia</taxon>
        <taxon>Chitinophagales</taxon>
        <taxon>Chitinophagaceae</taxon>
        <taxon>Pseudobacter</taxon>
    </lineage>
</organism>
<proteinExistence type="predicted"/>
<protein>
    <submittedName>
        <fullName evidence="2">Uncharacterized protein</fullName>
    </submittedName>
</protein>
<keyword evidence="1" id="KW-0472">Membrane</keyword>
<accession>A0A4Q7N2B8</accession>
<dbReference type="RefSeq" id="WP_165434883.1">
    <property type="nucleotide sequence ID" value="NZ_CP042431.1"/>
</dbReference>
<sequence length="45" mass="5630">MQIQQDDQAKEKVPLFRKWSYWYWLVIGFLGLLILLFYFFTKHFA</sequence>
<evidence type="ECO:0000313" key="3">
    <source>
        <dbReference type="Proteomes" id="UP000293874"/>
    </source>
</evidence>
<dbReference type="Proteomes" id="UP000293874">
    <property type="component" value="Unassembled WGS sequence"/>
</dbReference>
<feature type="transmembrane region" description="Helical" evidence="1">
    <location>
        <begin position="21"/>
        <end position="40"/>
    </location>
</feature>
<evidence type="ECO:0000313" key="2">
    <source>
        <dbReference type="EMBL" id="RZS74919.1"/>
    </source>
</evidence>
<comment type="caution">
    <text evidence="2">The sequence shown here is derived from an EMBL/GenBank/DDBJ whole genome shotgun (WGS) entry which is preliminary data.</text>
</comment>
<keyword evidence="1" id="KW-0812">Transmembrane</keyword>
<reference evidence="2 3" key="1">
    <citation type="submission" date="2019-02" db="EMBL/GenBank/DDBJ databases">
        <title>Genomic Encyclopedia of Type Strains, Phase IV (KMG-IV): sequencing the most valuable type-strain genomes for metagenomic binning, comparative biology and taxonomic classification.</title>
        <authorList>
            <person name="Goeker M."/>
        </authorList>
    </citation>
    <scope>NUCLEOTIDE SEQUENCE [LARGE SCALE GENOMIC DNA]</scope>
    <source>
        <strain evidence="2 3">DSM 18116</strain>
    </source>
</reference>
<name>A0A4Q7N2B8_9BACT</name>